<accession>A0ABN8P9J8</accession>
<organism evidence="4 5">
    <name type="scientific">Porites lobata</name>
    <dbReference type="NCBI Taxonomy" id="104759"/>
    <lineage>
        <taxon>Eukaryota</taxon>
        <taxon>Metazoa</taxon>
        <taxon>Cnidaria</taxon>
        <taxon>Anthozoa</taxon>
        <taxon>Hexacorallia</taxon>
        <taxon>Scleractinia</taxon>
        <taxon>Fungiina</taxon>
        <taxon>Poritidae</taxon>
        <taxon>Porites</taxon>
    </lineage>
</organism>
<keyword evidence="2" id="KW-0479">Metal-binding</keyword>
<evidence type="ECO:0000256" key="2">
    <source>
        <dbReference type="ARBA" id="ARBA00022723"/>
    </source>
</evidence>
<dbReference type="Pfam" id="PF13359">
    <property type="entry name" value="DDE_Tnp_4"/>
    <property type="match status" value="1"/>
</dbReference>
<evidence type="ECO:0000313" key="4">
    <source>
        <dbReference type="EMBL" id="CAH3139101.1"/>
    </source>
</evidence>
<name>A0ABN8P9J8_9CNID</name>
<protein>
    <recommendedName>
        <fullName evidence="3">DDE Tnp4 domain-containing protein</fullName>
    </recommendedName>
</protein>
<comment type="caution">
    <text evidence="4">The sequence shown here is derived from an EMBL/GenBank/DDBJ whole genome shotgun (WGS) entry which is preliminary data.</text>
</comment>
<dbReference type="EMBL" id="CALNXK010000062">
    <property type="protein sequence ID" value="CAH3139101.1"/>
    <property type="molecule type" value="Genomic_DNA"/>
</dbReference>
<dbReference type="InterPro" id="IPR027806">
    <property type="entry name" value="HARBI1_dom"/>
</dbReference>
<feature type="domain" description="DDE Tnp4" evidence="3">
    <location>
        <begin position="111"/>
        <end position="243"/>
    </location>
</feature>
<dbReference type="Proteomes" id="UP001159405">
    <property type="component" value="Unassembled WGS sequence"/>
</dbReference>
<sequence length="246" mass="27668">MSPDRFEHQLSLVTPLISRKSTKLRSPISAAERLTLSYATWQQVTRSNPSHLTFKLVDQRCQTLLEKPVTRSGRNYVKRVSTPKSPQEWKRISEEFSSVWNFPHCIGAGNGKHVVIDCPENTGSNFFNDKGAFSIVLLAYGDVNYCFTAVDVGQYGSGNDSGAFVNSDISKAFESNSFNVPEAEHVQGCADKLPYVTVVDEGLSLKQYQMRSYPGKDLMEERAIFNCWLSRARRIIENIFGILVAR</sequence>
<reference evidence="4 5" key="1">
    <citation type="submission" date="2022-05" db="EMBL/GenBank/DDBJ databases">
        <authorList>
            <consortium name="Genoscope - CEA"/>
            <person name="William W."/>
        </authorList>
    </citation>
    <scope>NUCLEOTIDE SEQUENCE [LARGE SCALE GENOMIC DNA]</scope>
</reference>
<evidence type="ECO:0000256" key="1">
    <source>
        <dbReference type="ARBA" id="ARBA00001968"/>
    </source>
</evidence>
<evidence type="ECO:0000259" key="3">
    <source>
        <dbReference type="Pfam" id="PF13359"/>
    </source>
</evidence>
<gene>
    <name evidence="4" type="ORF">PLOB_00040577</name>
</gene>
<evidence type="ECO:0000313" key="5">
    <source>
        <dbReference type="Proteomes" id="UP001159405"/>
    </source>
</evidence>
<keyword evidence="5" id="KW-1185">Reference proteome</keyword>
<comment type="cofactor">
    <cofactor evidence="1">
        <name>a divalent metal cation</name>
        <dbReference type="ChEBI" id="CHEBI:60240"/>
    </cofactor>
</comment>
<proteinExistence type="predicted"/>